<keyword evidence="5" id="KW-0805">Transcription regulation</keyword>
<sequence>MKITGSQPLVIRQMTESLPAKAAGNEESIAAIMPLSAANEPVPEGALAALKAMPEVDMARVEEMKAAIAKGEFSIDPEALSQAMCQFHQGGQ</sequence>
<dbReference type="GO" id="GO:0045892">
    <property type="term" value="P:negative regulation of DNA-templated transcription"/>
    <property type="evidence" value="ECO:0007669"/>
    <property type="project" value="InterPro"/>
</dbReference>
<keyword evidence="11" id="KW-1185">Reference proteome</keyword>
<evidence type="ECO:0000256" key="3">
    <source>
        <dbReference type="ARBA" id="ARBA00022491"/>
    </source>
</evidence>
<evidence type="ECO:0000256" key="8">
    <source>
        <dbReference type="ARBA" id="ARBA00030117"/>
    </source>
</evidence>
<dbReference type="GO" id="GO:0044781">
    <property type="term" value="P:bacterial-type flagellum organization"/>
    <property type="evidence" value="ECO:0007669"/>
    <property type="project" value="UniProtKB-KW"/>
</dbReference>
<name>A0A1B7L3R3_9ENTR</name>
<reference evidence="11" key="1">
    <citation type="submission" date="2016-05" db="EMBL/GenBank/DDBJ databases">
        <authorList>
            <person name="Behera P."/>
            <person name="Vaishampayan P."/>
            <person name="Singh N."/>
            <person name="Raina V."/>
            <person name="Suar M."/>
            <person name="Pattnaik A."/>
            <person name="Rastogi G."/>
        </authorList>
    </citation>
    <scope>NUCLEOTIDE SEQUENCE [LARGE SCALE GENOMIC DNA]</scope>
    <source>
        <strain evidence="11">MP23</strain>
    </source>
</reference>
<comment type="similarity">
    <text evidence="1">Belongs to the FlgM family.</text>
</comment>
<dbReference type="Proteomes" id="UP000078225">
    <property type="component" value="Unassembled WGS sequence"/>
</dbReference>
<evidence type="ECO:0000313" key="11">
    <source>
        <dbReference type="Proteomes" id="UP000078225"/>
    </source>
</evidence>
<dbReference type="Pfam" id="PF04316">
    <property type="entry name" value="FlgM"/>
    <property type="match status" value="1"/>
</dbReference>
<dbReference type="InterPro" id="IPR031316">
    <property type="entry name" value="FlgM_C"/>
</dbReference>
<feature type="domain" description="Anti-sigma-28 factor FlgM C-terminal" evidence="9">
    <location>
        <begin position="47"/>
        <end position="84"/>
    </location>
</feature>
<gene>
    <name evidence="10" type="ORF">A9B99_06275</name>
</gene>
<keyword evidence="10" id="KW-0966">Cell projection</keyword>
<evidence type="ECO:0000259" key="9">
    <source>
        <dbReference type="Pfam" id="PF04316"/>
    </source>
</evidence>
<evidence type="ECO:0000313" key="10">
    <source>
        <dbReference type="EMBL" id="OAT76918.1"/>
    </source>
</evidence>
<comment type="function">
    <text evidence="7">Responsible for the coupling of flagellin expression to flagellar assembly by preventing expression of the flagellin genes when a component of the middle class of proteins is defective. It negatively regulates flagellar genes by inhibiting the activity of FliA by directly binding to FliA.</text>
</comment>
<dbReference type="SUPFAM" id="SSF101498">
    <property type="entry name" value="Anti-sigma factor FlgM"/>
    <property type="match status" value="1"/>
</dbReference>
<keyword evidence="10" id="KW-0969">Cilium</keyword>
<keyword evidence="6" id="KW-0804">Transcription</keyword>
<dbReference type="NCBIfam" id="TIGR03824">
    <property type="entry name" value="FlgM_jcvi"/>
    <property type="match status" value="1"/>
</dbReference>
<dbReference type="EMBL" id="LYRP01000012">
    <property type="protein sequence ID" value="OAT76918.1"/>
    <property type="molecule type" value="Genomic_DNA"/>
</dbReference>
<keyword evidence="4" id="KW-1005">Bacterial flagellum biogenesis</keyword>
<evidence type="ECO:0000256" key="1">
    <source>
        <dbReference type="ARBA" id="ARBA00005322"/>
    </source>
</evidence>
<keyword evidence="10" id="KW-0282">Flagellum</keyword>
<dbReference type="InterPro" id="IPR007412">
    <property type="entry name" value="FlgM"/>
</dbReference>
<evidence type="ECO:0000256" key="7">
    <source>
        <dbReference type="ARBA" id="ARBA00024739"/>
    </source>
</evidence>
<keyword evidence="3" id="KW-0678">Repressor</keyword>
<evidence type="ECO:0000256" key="4">
    <source>
        <dbReference type="ARBA" id="ARBA00022795"/>
    </source>
</evidence>
<dbReference type="STRING" id="1691903.A9B99_06275"/>
<protein>
    <recommendedName>
        <fullName evidence="2">Negative regulator of flagellin synthesis</fullName>
    </recommendedName>
    <alternativeName>
        <fullName evidence="8">Anti-sigma-28 factor</fullName>
    </alternativeName>
</protein>
<dbReference type="InterPro" id="IPR035890">
    <property type="entry name" value="Anti-sigma-28_factor_FlgM_sf"/>
</dbReference>
<accession>A0A1B7L3R3</accession>
<comment type="caution">
    <text evidence="10">The sequence shown here is derived from an EMBL/GenBank/DDBJ whole genome shotgun (WGS) entry which is preliminary data.</text>
</comment>
<organism evidence="10 11">
    <name type="scientific">Mangrovibacter phragmitis</name>
    <dbReference type="NCBI Taxonomy" id="1691903"/>
    <lineage>
        <taxon>Bacteria</taxon>
        <taxon>Pseudomonadati</taxon>
        <taxon>Pseudomonadota</taxon>
        <taxon>Gammaproteobacteria</taxon>
        <taxon>Enterobacterales</taxon>
        <taxon>Enterobacteriaceae</taxon>
        <taxon>Mangrovibacter</taxon>
    </lineage>
</organism>
<dbReference type="AlphaFoldDB" id="A0A1B7L3R3"/>
<evidence type="ECO:0000256" key="2">
    <source>
        <dbReference type="ARBA" id="ARBA00017823"/>
    </source>
</evidence>
<proteinExistence type="inferred from homology"/>
<evidence type="ECO:0000256" key="5">
    <source>
        <dbReference type="ARBA" id="ARBA00023015"/>
    </source>
</evidence>
<evidence type="ECO:0000256" key="6">
    <source>
        <dbReference type="ARBA" id="ARBA00023163"/>
    </source>
</evidence>